<dbReference type="GO" id="GO:0080120">
    <property type="term" value="P:CAAX-box protein maturation"/>
    <property type="evidence" value="ECO:0007669"/>
    <property type="project" value="UniProtKB-ARBA"/>
</dbReference>
<sequence length="224" mass="25195">MLNAILNNNKFNYWTLLVIVPILGLGIYGELYGEDLSWLSFLGAGLICLWLSFGTSTTQAFFRKMEGHYYVHITLAIVAGFLISFLFLYLGDWLGVSSGTDNPIIKDFEQADFIVSIVLLVVISISVAGEEVITASMTFLIYRLFGKKLTEKRAWYIAVLVGSVIFGLLHCSTYDGDLWQCLFVIGIGRLPFTYAWRMTNSLWGGICAHIIYDLIILIPVIVMY</sequence>
<dbReference type="STRING" id="1265861.BCAMP_07275"/>
<dbReference type="OrthoDB" id="2661755at2"/>
<dbReference type="AlphaFoldDB" id="W7CU54"/>
<feature type="transmembrane region" description="Helical" evidence="1">
    <location>
        <begin position="38"/>
        <end position="62"/>
    </location>
</feature>
<feature type="transmembrane region" description="Helical" evidence="1">
    <location>
        <begin position="12"/>
        <end position="32"/>
    </location>
</feature>
<evidence type="ECO:0000259" key="2">
    <source>
        <dbReference type="Pfam" id="PF02517"/>
    </source>
</evidence>
<dbReference type="Proteomes" id="UP000019243">
    <property type="component" value="Unassembled WGS sequence"/>
</dbReference>
<comment type="caution">
    <text evidence="3">The sequence shown here is derived from an EMBL/GenBank/DDBJ whole genome shotgun (WGS) entry which is preliminary data.</text>
</comment>
<gene>
    <name evidence="3" type="ORF">BCAMP_07275</name>
</gene>
<keyword evidence="1" id="KW-0812">Transmembrane</keyword>
<dbReference type="EMBL" id="AODH01000028">
    <property type="protein sequence ID" value="EUJ39326.1"/>
    <property type="molecule type" value="Genomic_DNA"/>
</dbReference>
<dbReference type="RefSeq" id="WP_035314652.1">
    <property type="nucleotide sequence ID" value="NZ_AODH01000028.1"/>
</dbReference>
<proteinExistence type="predicted"/>
<feature type="transmembrane region" description="Helical" evidence="1">
    <location>
        <begin position="202"/>
        <end position="222"/>
    </location>
</feature>
<dbReference type="InterPro" id="IPR003675">
    <property type="entry name" value="Rce1/LyrA-like_dom"/>
</dbReference>
<dbReference type="Pfam" id="PF02517">
    <property type="entry name" value="Rce1-like"/>
    <property type="match status" value="1"/>
</dbReference>
<name>W7CU54_9LIST</name>
<feature type="transmembrane region" description="Helical" evidence="1">
    <location>
        <begin position="113"/>
        <end position="142"/>
    </location>
</feature>
<feature type="domain" description="CAAX prenyl protease 2/Lysostaphin resistance protein A-like" evidence="2">
    <location>
        <begin position="118"/>
        <end position="215"/>
    </location>
</feature>
<keyword evidence="1" id="KW-1133">Transmembrane helix</keyword>
<keyword evidence="1" id="KW-0472">Membrane</keyword>
<dbReference type="GO" id="GO:0004175">
    <property type="term" value="F:endopeptidase activity"/>
    <property type="evidence" value="ECO:0007669"/>
    <property type="project" value="UniProtKB-ARBA"/>
</dbReference>
<organism evidence="3 4">
    <name type="scientific">Brochothrix campestris FSL F6-1037</name>
    <dbReference type="NCBI Taxonomy" id="1265861"/>
    <lineage>
        <taxon>Bacteria</taxon>
        <taxon>Bacillati</taxon>
        <taxon>Bacillota</taxon>
        <taxon>Bacilli</taxon>
        <taxon>Bacillales</taxon>
        <taxon>Listeriaceae</taxon>
        <taxon>Brochothrix</taxon>
    </lineage>
</organism>
<evidence type="ECO:0000313" key="3">
    <source>
        <dbReference type="EMBL" id="EUJ39326.1"/>
    </source>
</evidence>
<evidence type="ECO:0000256" key="1">
    <source>
        <dbReference type="SAM" id="Phobius"/>
    </source>
</evidence>
<reference evidence="3 4" key="1">
    <citation type="submission" date="2012-12" db="EMBL/GenBank/DDBJ databases">
        <title>Novel taxa of Listeriaceae from agricultural environments in the United States.</title>
        <authorList>
            <person name="den Bakker H.C."/>
            <person name="Allred A."/>
            <person name="Warchocki S."/>
            <person name="Wright E.M."/>
            <person name="Burrell A."/>
            <person name="Nightingale K.K."/>
            <person name="Kephart D."/>
            <person name="Wiedmann M."/>
        </authorList>
    </citation>
    <scope>NUCLEOTIDE SEQUENCE [LARGE SCALE GENOMIC DNA]</scope>
    <source>
        <strain evidence="3 4">FSL F6-1037</strain>
    </source>
</reference>
<feature type="transmembrane region" description="Helical" evidence="1">
    <location>
        <begin position="69"/>
        <end position="90"/>
    </location>
</feature>
<protein>
    <recommendedName>
        <fullName evidence="2">CAAX prenyl protease 2/Lysostaphin resistance protein A-like domain-containing protein</fullName>
    </recommendedName>
</protein>
<accession>W7CU54</accession>
<keyword evidence="4" id="KW-1185">Reference proteome</keyword>
<evidence type="ECO:0000313" key="4">
    <source>
        <dbReference type="Proteomes" id="UP000019243"/>
    </source>
</evidence>
<feature type="transmembrane region" description="Helical" evidence="1">
    <location>
        <begin position="154"/>
        <end position="171"/>
    </location>
</feature>